<evidence type="ECO:0000256" key="2">
    <source>
        <dbReference type="ARBA" id="ARBA00023002"/>
    </source>
</evidence>
<protein>
    <submittedName>
        <fullName evidence="4">3-oxoacyl-[acyl-carrier protein] reductase</fullName>
        <ecNumber evidence="4">1.1.1.100</ecNumber>
    </submittedName>
</protein>
<name>V5WHC2_9SPIO</name>
<organism evidence="4 5">
    <name type="scientific">Salinispira pacifica</name>
    <dbReference type="NCBI Taxonomy" id="1307761"/>
    <lineage>
        <taxon>Bacteria</taxon>
        <taxon>Pseudomonadati</taxon>
        <taxon>Spirochaetota</taxon>
        <taxon>Spirochaetia</taxon>
        <taxon>Spirochaetales</taxon>
        <taxon>Spirochaetaceae</taxon>
        <taxon>Salinispira</taxon>
    </lineage>
</organism>
<dbReference type="PRINTS" id="PR00080">
    <property type="entry name" value="SDRFAMILY"/>
</dbReference>
<dbReference type="GO" id="GO:0004316">
    <property type="term" value="F:3-oxoacyl-[acyl-carrier-protein] reductase (NADPH) activity"/>
    <property type="evidence" value="ECO:0007669"/>
    <property type="project" value="UniProtKB-EC"/>
</dbReference>
<evidence type="ECO:0000313" key="5">
    <source>
        <dbReference type="Proteomes" id="UP000018680"/>
    </source>
</evidence>
<dbReference type="KEGG" id="slr:L21SP2_1565"/>
<keyword evidence="2 4" id="KW-0560">Oxidoreductase</keyword>
<dbReference type="PANTHER" id="PTHR24321">
    <property type="entry name" value="DEHYDROGENASES, SHORT CHAIN"/>
    <property type="match status" value="1"/>
</dbReference>
<dbReference type="InterPro" id="IPR002347">
    <property type="entry name" value="SDR_fam"/>
</dbReference>
<dbReference type="CDD" id="cd05233">
    <property type="entry name" value="SDR_c"/>
    <property type="match status" value="1"/>
</dbReference>
<dbReference type="Gene3D" id="3.40.50.720">
    <property type="entry name" value="NAD(P)-binding Rossmann-like Domain"/>
    <property type="match status" value="1"/>
</dbReference>
<dbReference type="EMBL" id="CP006939">
    <property type="protein sequence ID" value="AHC14954.1"/>
    <property type="molecule type" value="Genomic_DNA"/>
</dbReference>
<dbReference type="EC" id="1.1.1.100" evidence="4"/>
<dbReference type="Pfam" id="PF13561">
    <property type="entry name" value="adh_short_C2"/>
    <property type="match status" value="1"/>
</dbReference>
<dbReference type="HOGENOM" id="CLU_010194_1_0_12"/>
<dbReference type="STRING" id="1307761.L21SP2_1565"/>
<accession>V5WHC2</accession>
<dbReference type="PANTHER" id="PTHR24321:SF11">
    <property type="entry name" value="BLR0893 PROTEIN"/>
    <property type="match status" value="1"/>
</dbReference>
<dbReference type="RefSeq" id="WP_024267874.1">
    <property type="nucleotide sequence ID" value="NC_023035.1"/>
</dbReference>
<dbReference type="InterPro" id="IPR036291">
    <property type="entry name" value="NAD(P)-bd_dom_sf"/>
</dbReference>
<proteinExistence type="inferred from homology"/>
<dbReference type="eggNOG" id="COG1028">
    <property type="taxonomic scope" value="Bacteria"/>
</dbReference>
<sequence>MKLNNKVILVTGGSTGIGKAASRLLASQGARVVFTGRRKSAGEACEKELQDENLDVRYVPCDISSREQVDELFGIIRSEYSVLHAAFNNAGIDGVKSEILQAEQSDWDEIIAVNLTGTFMLVQRELEMMLPRGEGSIVNMSSVCGTIARKGRVAYNASRHGVEAITKTAALEYASSGIRVNAVAPGSVKTDIFLRSTGGDPKKQAMYNAGHPIGRVGEPDEIARAVLWLMTDAPDFMAGHTLMLDGGFTIQ</sequence>
<gene>
    <name evidence="4" type="ORF">L21SP2_1565</name>
</gene>
<feature type="domain" description="Ketoreductase" evidence="3">
    <location>
        <begin position="6"/>
        <end position="188"/>
    </location>
</feature>
<dbReference type="SMART" id="SM00822">
    <property type="entry name" value="PKS_KR"/>
    <property type="match status" value="1"/>
</dbReference>
<dbReference type="InterPro" id="IPR057326">
    <property type="entry name" value="KR_dom"/>
</dbReference>
<comment type="similarity">
    <text evidence="1">Belongs to the short-chain dehydrogenases/reductases (SDR) family.</text>
</comment>
<dbReference type="SUPFAM" id="SSF51735">
    <property type="entry name" value="NAD(P)-binding Rossmann-fold domains"/>
    <property type="match status" value="1"/>
</dbReference>
<reference evidence="4 5" key="1">
    <citation type="journal article" date="2015" name="Stand. Genomic Sci.">
        <title>Complete genome sequence and description of Salinispira pacifica gen. nov., sp. nov., a novel spirochaete isolated form a hypersaline microbial mat.</title>
        <authorList>
            <person name="Ben Hania W."/>
            <person name="Joseph M."/>
            <person name="Schumann P."/>
            <person name="Bunk B."/>
            <person name="Fiebig A."/>
            <person name="Sproer C."/>
            <person name="Klenk H.P."/>
            <person name="Fardeau M.L."/>
            <person name="Spring S."/>
        </authorList>
    </citation>
    <scope>NUCLEOTIDE SEQUENCE [LARGE SCALE GENOMIC DNA]</scope>
    <source>
        <strain evidence="4 5">L21-RPul-D2</strain>
    </source>
</reference>
<evidence type="ECO:0000313" key="4">
    <source>
        <dbReference type="EMBL" id="AHC14954.1"/>
    </source>
</evidence>
<keyword evidence="5" id="KW-1185">Reference proteome</keyword>
<dbReference type="PRINTS" id="PR00081">
    <property type="entry name" value="GDHRDH"/>
</dbReference>
<dbReference type="Proteomes" id="UP000018680">
    <property type="component" value="Chromosome"/>
</dbReference>
<dbReference type="AlphaFoldDB" id="V5WHC2"/>
<evidence type="ECO:0000256" key="1">
    <source>
        <dbReference type="ARBA" id="ARBA00006484"/>
    </source>
</evidence>
<dbReference type="OrthoDB" id="1999550at2"/>
<dbReference type="FunFam" id="3.40.50.720:FF:000084">
    <property type="entry name" value="Short-chain dehydrogenase reductase"/>
    <property type="match status" value="1"/>
</dbReference>
<evidence type="ECO:0000259" key="3">
    <source>
        <dbReference type="SMART" id="SM00822"/>
    </source>
</evidence>